<comment type="caution">
    <text evidence="1">The sequence shown here is derived from an EMBL/GenBank/DDBJ whole genome shotgun (WGS) entry which is preliminary data.</text>
</comment>
<dbReference type="AlphaFoldDB" id="A0AAV5AWK4"/>
<evidence type="ECO:0000313" key="1">
    <source>
        <dbReference type="EMBL" id="GJM51641.1"/>
    </source>
</evidence>
<protein>
    <submittedName>
        <fullName evidence="1">Uncharacterized protein</fullName>
    </submittedName>
</protein>
<accession>A0AAV5AWK4</accession>
<dbReference type="EMBL" id="BQKB01000093">
    <property type="protein sequence ID" value="GJM54331.1"/>
    <property type="molecule type" value="Genomic_DNA"/>
</dbReference>
<sequence>MLQMSKNGLKSENLSEVGAYTGGAFVGAFVSRVLHNKLPFLKDKDTAKSGIILALSVIGGAMANPKTTTGKLLQGMAIGAAATQANSLVKGLVKPKEDGVIKVGLGEPDTQYVYVEPAYDNGDGYFDYSNNPMLNNPYQDEFLSLPQAQEQFASV</sequence>
<proteinExistence type="predicted"/>
<evidence type="ECO:0000313" key="4">
    <source>
        <dbReference type="Proteomes" id="UP001208692"/>
    </source>
</evidence>
<evidence type="ECO:0000313" key="2">
    <source>
        <dbReference type="EMBL" id="GJM54331.1"/>
    </source>
</evidence>
<keyword evidence="4" id="KW-1185">Reference proteome</keyword>
<dbReference type="Proteomes" id="UP001208692">
    <property type="component" value="Unassembled WGS sequence"/>
</dbReference>
<dbReference type="EMBL" id="BQKA01000084">
    <property type="protein sequence ID" value="GJM51641.1"/>
    <property type="molecule type" value="Genomic_DNA"/>
</dbReference>
<dbReference type="Proteomes" id="UP001207736">
    <property type="component" value="Unassembled WGS sequence"/>
</dbReference>
<evidence type="ECO:0000313" key="3">
    <source>
        <dbReference type="Proteomes" id="UP001207736"/>
    </source>
</evidence>
<name>A0AAV5AWK4_9FLAO</name>
<organism evidence="1 3">
    <name type="scientific">Capnocytophaga catalasegens</name>
    <dbReference type="NCBI Taxonomy" id="1004260"/>
    <lineage>
        <taxon>Bacteria</taxon>
        <taxon>Pseudomonadati</taxon>
        <taxon>Bacteroidota</taxon>
        <taxon>Flavobacteriia</taxon>
        <taxon>Flavobacteriales</taxon>
        <taxon>Flavobacteriaceae</taxon>
        <taxon>Capnocytophaga</taxon>
    </lineage>
</organism>
<gene>
    <name evidence="1" type="ORF">RCZ15_26140</name>
    <name evidence="2" type="ORF">RCZ16_26470</name>
</gene>
<reference evidence="1 4" key="1">
    <citation type="submission" date="2021-11" db="EMBL/GenBank/DDBJ databases">
        <title>Draft genome sequence of Capnocytophaga sp. strain KC07075 isolated from cat oral cavity.</title>
        <authorList>
            <person name="Suzuki M."/>
            <person name="Imaoka K."/>
            <person name="Kimura M."/>
            <person name="Morikawa S."/>
            <person name="Maeda K."/>
        </authorList>
    </citation>
    <scope>NUCLEOTIDE SEQUENCE</scope>
    <source>
        <strain evidence="1">KC07075</strain>
        <strain evidence="2 4">KC07079</strain>
    </source>
</reference>